<dbReference type="RefSeq" id="WP_093593432.1">
    <property type="nucleotide sequence ID" value="NZ_FOYL01000003.1"/>
</dbReference>
<dbReference type="STRING" id="84724.SAMN04488564_103999"/>
<dbReference type="AlphaFoldDB" id="A0A1I6E6R4"/>
<proteinExistence type="predicted"/>
<accession>A0A1I6E6R4</accession>
<protein>
    <submittedName>
        <fullName evidence="1">Uncharacterized protein</fullName>
    </submittedName>
</protein>
<dbReference type="EMBL" id="FOYL01000003">
    <property type="protein sequence ID" value="SFR13347.1"/>
    <property type="molecule type" value="Genomic_DNA"/>
</dbReference>
<evidence type="ECO:0000313" key="1">
    <source>
        <dbReference type="EMBL" id="SFR13347.1"/>
    </source>
</evidence>
<keyword evidence="2" id="KW-1185">Reference proteome</keyword>
<dbReference type="OrthoDB" id="3537879at2"/>
<dbReference type="Proteomes" id="UP000198583">
    <property type="component" value="Unassembled WGS sequence"/>
</dbReference>
<reference evidence="2" key="1">
    <citation type="submission" date="2016-10" db="EMBL/GenBank/DDBJ databases">
        <authorList>
            <person name="Varghese N."/>
            <person name="Submissions S."/>
        </authorList>
    </citation>
    <scope>NUCLEOTIDE SEQUENCE [LARGE SCALE GENOMIC DNA]</scope>
    <source>
        <strain evidence="2">DSM 44232</strain>
    </source>
</reference>
<sequence length="143" mass="15718">MGVMYDYFAAPSDELAAATIDGGPVGGPFRTVETKWLDPVVVMGKLEELLTGRPYDEVFEDPRCGDDLAIEDDGERLVLTVTDGLRDGLAGTGELTDVAEAWSKIDELKRFDPVVLAEILHELKALAVEAVKNEERLYCWVCV</sequence>
<name>A0A1I6E6R4_9PSEU</name>
<organism evidence="1 2">
    <name type="scientific">Lentzea waywayandensis</name>
    <dbReference type="NCBI Taxonomy" id="84724"/>
    <lineage>
        <taxon>Bacteria</taxon>
        <taxon>Bacillati</taxon>
        <taxon>Actinomycetota</taxon>
        <taxon>Actinomycetes</taxon>
        <taxon>Pseudonocardiales</taxon>
        <taxon>Pseudonocardiaceae</taxon>
        <taxon>Lentzea</taxon>
    </lineage>
</organism>
<evidence type="ECO:0000313" key="2">
    <source>
        <dbReference type="Proteomes" id="UP000198583"/>
    </source>
</evidence>
<gene>
    <name evidence="1" type="ORF">SAMN04488564_103999</name>
</gene>